<dbReference type="Proteomes" id="UP000298061">
    <property type="component" value="Unassembled WGS sequence"/>
</dbReference>
<protein>
    <recommendedName>
        <fullName evidence="6">SAC domain-containing protein</fullName>
    </recommendedName>
</protein>
<evidence type="ECO:0000259" key="3">
    <source>
        <dbReference type="PROSITE" id="PS51791"/>
    </source>
</evidence>
<comment type="caution">
    <text evidence="4">The sequence shown here is derived from an EMBL/GenBank/DDBJ whole genome shotgun (WGS) entry which is preliminary data.</text>
</comment>
<dbReference type="InterPro" id="IPR002013">
    <property type="entry name" value="SAC_dom"/>
</dbReference>
<dbReference type="PROSITE" id="PS51791">
    <property type="entry name" value="HSAC2"/>
    <property type="match status" value="1"/>
</dbReference>
<feature type="region of interest" description="Disordered" evidence="1">
    <location>
        <begin position="1"/>
        <end position="39"/>
    </location>
</feature>
<dbReference type="GO" id="GO:0005783">
    <property type="term" value="C:endoplasmic reticulum"/>
    <property type="evidence" value="ECO:0007669"/>
    <property type="project" value="TreeGrafter"/>
</dbReference>
<dbReference type="STRING" id="135208.A0A4Y9ZXC3"/>
<feature type="domain" description="HSac2" evidence="3">
    <location>
        <begin position="782"/>
        <end position="842"/>
    </location>
</feature>
<feature type="region of interest" description="Disordered" evidence="1">
    <location>
        <begin position="231"/>
        <end position="251"/>
    </location>
</feature>
<dbReference type="GO" id="GO:0046856">
    <property type="term" value="P:phosphatidylinositol dephosphorylation"/>
    <property type="evidence" value="ECO:0007669"/>
    <property type="project" value="TreeGrafter"/>
</dbReference>
<dbReference type="InterPro" id="IPR022158">
    <property type="entry name" value="Inositol_phosphatase"/>
</dbReference>
<dbReference type="EMBL" id="SFCI01000658">
    <property type="protein sequence ID" value="TFY78551.1"/>
    <property type="molecule type" value="Genomic_DNA"/>
</dbReference>
<reference evidence="4 5" key="1">
    <citation type="submission" date="2019-02" db="EMBL/GenBank/DDBJ databases">
        <title>Genome sequencing of the rare red list fungi Hericium alpestre (H. flagellum).</title>
        <authorList>
            <person name="Buettner E."/>
            <person name="Kellner H."/>
        </authorList>
    </citation>
    <scope>NUCLEOTIDE SEQUENCE [LARGE SCALE GENOMIC DNA]</scope>
    <source>
        <strain evidence="4 5">DSM 108284</strain>
    </source>
</reference>
<gene>
    <name evidence="4" type="ORF">EWM64_g5460</name>
</gene>
<organism evidence="4 5">
    <name type="scientific">Hericium alpestre</name>
    <dbReference type="NCBI Taxonomy" id="135208"/>
    <lineage>
        <taxon>Eukaryota</taxon>
        <taxon>Fungi</taxon>
        <taxon>Dikarya</taxon>
        <taxon>Basidiomycota</taxon>
        <taxon>Agaricomycotina</taxon>
        <taxon>Agaricomycetes</taxon>
        <taxon>Russulales</taxon>
        <taxon>Hericiaceae</taxon>
        <taxon>Hericium</taxon>
    </lineage>
</organism>
<sequence length="842" mass="94584">MKRLFSKNTPKPPSQNKITPPSAASTSVHSIGLQPRDTIPAVPHPRPYDHIAILPTKDGLLLRPHYADDTSTEAHVRISWSKEAKVEEVTGDGVNADTPWADAVIVYGLVGVLELYTGSWPFLRTASVVTRISEVGHLFEKSHTIYSVNGVTGIPLVEDRARAVIRSLATRNAAEARVSLLAPIQSDIDLRQDRQSIDEEVKASDSQETPKVKFVDVESANASSASLAQSLGIQDRSSSPASSLASTQLSDQSAEASPVIKTLAERLSFWQMLSKRAPVALPASQTTVPNEQDLLDSTPADGEVPPEEVLTDILSHAALPPATVEERHKQIEAKVLRECIKEFAKNEMYFAYNFDMTRSLQHKQDQIAQAHKRDSLLVDLQALDESKRPRPQDQIDVLAEPSPTLPLWRRVDRQFWWNEWLSKPFIDAGLHSYVLPIIQGYFQFTKIPLSQESGSQGSEDTTMTDYIIMSRRSRDRAGLRYQRRGIDDDAHVANFVETEVIWRVEREHVSNVFSYVQIRGSIPLFWTQSGYSLKPPPTLSPERTHEQNANAMKRHFKKTLPAYGPHTIVNLAEQHGKEAVVTNAYRDYIQRVALPDVQYCEYDFHAETKGMKYENISKLLDQLERTFDSQGFFWVADQVVLSRQKGVFRVNCIDCLDRTNVVQSAFARHVLTRQLLAVALLHPEKHDTLDLIFNDVWANNGDAISRAYAGTSALKGDFTRTGKRDLGGLLNDGMNSLARMYTSTFSDWFSQAVIDYMLGYRTIAVFSEFLTKLQSTDPRELIRLSNIRAEAIATSVSRVLEDGERLLSGWTVVAPTELNVKIGQKFEEKVLLLVGHHVLFFQ</sequence>
<dbReference type="AlphaFoldDB" id="A0A4Y9ZXC3"/>
<evidence type="ECO:0000259" key="2">
    <source>
        <dbReference type="PROSITE" id="PS50275"/>
    </source>
</evidence>
<evidence type="ECO:0008006" key="6">
    <source>
        <dbReference type="Google" id="ProtNLM"/>
    </source>
</evidence>
<dbReference type="PANTHER" id="PTHR45662">
    <property type="entry name" value="PHOSPHATIDYLINOSITIDE PHOSPHATASE SAC1"/>
    <property type="match status" value="1"/>
</dbReference>
<evidence type="ECO:0000256" key="1">
    <source>
        <dbReference type="SAM" id="MobiDB-lite"/>
    </source>
</evidence>
<accession>A0A4Y9ZXC3</accession>
<dbReference type="PANTHER" id="PTHR45662:SF7">
    <property type="entry name" value="SACI DOMAIN PROTEIN (AFU_ORTHOLOGUE AFUA_1G15890)"/>
    <property type="match status" value="1"/>
</dbReference>
<dbReference type="PROSITE" id="PS50275">
    <property type="entry name" value="SAC"/>
    <property type="match status" value="1"/>
</dbReference>
<dbReference type="Pfam" id="PF02383">
    <property type="entry name" value="Syja_N"/>
    <property type="match status" value="1"/>
</dbReference>
<name>A0A4Y9ZXC3_9AGAM</name>
<dbReference type="Pfam" id="PF12456">
    <property type="entry name" value="hSac2"/>
    <property type="match status" value="1"/>
</dbReference>
<dbReference type="GO" id="GO:0043812">
    <property type="term" value="F:phosphatidylinositol-4-phosphate phosphatase activity"/>
    <property type="evidence" value="ECO:0007669"/>
    <property type="project" value="TreeGrafter"/>
</dbReference>
<feature type="compositionally biased region" description="Low complexity" evidence="1">
    <location>
        <begin position="231"/>
        <end position="250"/>
    </location>
</feature>
<feature type="compositionally biased region" description="Polar residues" evidence="1">
    <location>
        <begin position="1"/>
        <end position="29"/>
    </location>
</feature>
<dbReference type="OrthoDB" id="405996at2759"/>
<evidence type="ECO:0000313" key="4">
    <source>
        <dbReference type="EMBL" id="TFY78551.1"/>
    </source>
</evidence>
<proteinExistence type="predicted"/>
<keyword evidence="5" id="KW-1185">Reference proteome</keyword>
<evidence type="ECO:0000313" key="5">
    <source>
        <dbReference type="Proteomes" id="UP000298061"/>
    </source>
</evidence>
<feature type="domain" description="SAC" evidence="2">
    <location>
        <begin position="348"/>
        <end position="710"/>
    </location>
</feature>
<dbReference type="InterPro" id="IPR034753">
    <property type="entry name" value="hSac2"/>
</dbReference>